<comment type="caution">
    <text evidence="8">The sequence shown here is derived from an EMBL/GenBank/DDBJ whole genome shotgun (WGS) entry which is preliminary data.</text>
</comment>
<evidence type="ECO:0000256" key="2">
    <source>
        <dbReference type="ARBA" id="ARBA00022490"/>
    </source>
</evidence>
<feature type="compositionally biased region" description="Polar residues" evidence="7">
    <location>
        <begin position="40"/>
        <end position="49"/>
    </location>
</feature>
<feature type="compositionally biased region" description="Basic and acidic residues" evidence="7">
    <location>
        <begin position="24"/>
        <end position="34"/>
    </location>
</feature>
<evidence type="ECO:0000313" key="8">
    <source>
        <dbReference type="EMBL" id="CAF0712416.1"/>
    </source>
</evidence>
<feature type="compositionally biased region" description="Polar residues" evidence="7">
    <location>
        <begin position="1"/>
        <end position="23"/>
    </location>
</feature>
<dbReference type="GO" id="GO:0043005">
    <property type="term" value="C:neuron projection"/>
    <property type="evidence" value="ECO:0007669"/>
    <property type="project" value="TreeGrafter"/>
</dbReference>
<dbReference type="PANTHER" id="PTHR11501">
    <property type="entry name" value="MICROTUBULE-ASSOCIATED PROTEIN"/>
    <property type="match status" value="1"/>
</dbReference>
<dbReference type="AlphaFoldDB" id="A0A813MA03"/>
<dbReference type="GO" id="GO:0005874">
    <property type="term" value="C:microtubule"/>
    <property type="evidence" value="ECO:0007669"/>
    <property type="project" value="UniProtKB-KW"/>
</dbReference>
<dbReference type="Proteomes" id="UP000663879">
    <property type="component" value="Unassembled WGS sequence"/>
</dbReference>
<dbReference type="GO" id="GO:0000226">
    <property type="term" value="P:microtubule cytoskeleton organization"/>
    <property type="evidence" value="ECO:0007669"/>
    <property type="project" value="TreeGrafter"/>
</dbReference>
<keyword evidence="4" id="KW-0677">Repeat</keyword>
<dbReference type="OrthoDB" id="9378527at2759"/>
<proteinExistence type="predicted"/>
<name>A0A813MA03_9BILA</name>
<dbReference type="EMBL" id="CAJNOC010000073">
    <property type="protein sequence ID" value="CAF0712416.1"/>
    <property type="molecule type" value="Genomic_DNA"/>
</dbReference>
<evidence type="ECO:0000256" key="7">
    <source>
        <dbReference type="SAM" id="MobiDB-lite"/>
    </source>
</evidence>
<dbReference type="PROSITE" id="PS51491">
    <property type="entry name" value="TAU_MAP_2"/>
    <property type="match status" value="2"/>
</dbReference>
<keyword evidence="5 6" id="KW-0206">Cytoskeleton</keyword>
<feature type="compositionally biased region" description="Polar residues" evidence="7">
    <location>
        <begin position="61"/>
        <end position="72"/>
    </location>
</feature>
<evidence type="ECO:0000256" key="4">
    <source>
        <dbReference type="ARBA" id="ARBA00022737"/>
    </source>
</evidence>
<dbReference type="PROSITE" id="PS00229">
    <property type="entry name" value="TAU_MAP_1"/>
    <property type="match status" value="1"/>
</dbReference>
<dbReference type="PANTHER" id="PTHR11501:SF15">
    <property type="entry name" value="MICROTUBULE-ASSOCIATED PROTEIN 2"/>
    <property type="match status" value="1"/>
</dbReference>
<dbReference type="Pfam" id="PF00418">
    <property type="entry name" value="Tubulin-binding"/>
    <property type="match status" value="2"/>
</dbReference>
<reference evidence="8" key="1">
    <citation type="submission" date="2021-02" db="EMBL/GenBank/DDBJ databases">
        <authorList>
            <person name="Nowell W R."/>
        </authorList>
    </citation>
    <scope>NUCLEOTIDE SEQUENCE</scope>
    <source>
        <strain evidence="8">Ploen Becks lab</strain>
    </source>
</reference>
<dbReference type="InterPro" id="IPR027324">
    <property type="entry name" value="MAP2/MAP4/Tau"/>
</dbReference>
<keyword evidence="2 6" id="KW-0963">Cytoplasm</keyword>
<keyword evidence="9" id="KW-1185">Reference proteome</keyword>
<keyword evidence="3" id="KW-0597">Phosphoprotein</keyword>
<gene>
    <name evidence="8" type="ORF">OXX778_LOCUS1216</name>
</gene>
<evidence type="ECO:0000256" key="5">
    <source>
        <dbReference type="ARBA" id="ARBA00023212"/>
    </source>
</evidence>
<evidence type="ECO:0000256" key="1">
    <source>
        <dbReference type="ARBA" id="ARBA00004245"/>
    </source>
</evidence>
<dbReference type="GO" id="GO:0031175">
    <property type="term" value="P:neuron projection development"/>
    <property type="evidence" value="ECO:0007669"/>
    <property type="project" value="TreeGrafter"/>
</dbReference>
<evidence type="ECO:0000313" key="9">
    <source>
        <dbReference type="Proteomes" id="UP000663879"/>
    </source>
</evidence>
<organism evidence="8 9">
    <name type="scientific">Brachionus calyciflorus</name>
    <dbReference type="NCBI Taxonomy" id="104777"/>
    <lineage>
        <taxon>Eukaryota</taxon>
        <taxon>Metazoa</taxon>
        <taxon>Spiralia</taxon>
        <taxon>Gnathifera</taxon>
        <taxon>Rotifera</taxon>
        <taxon>Eurotatoria</taxon>
        <taxon>Monogononta</taxon>
        <taxon>Pseudotrocha</taxon>
        <taxon>Ploima</taxon>
        <taxon>Brachionidae</taxon>
        <taxon>Brachionus</taxon>
    </lineage>
</organism>
<accession>A0A813MA03</accession>
<sequence length="253" mass="28965">MTYTNDPESNGIQKFPDINQSKTYPEKISQEKTLRFPPINQKSQDFQRNVTRKPVKLGYSTKLNLESPQNFDTTERREETSLSQESTRSKKIVKWHMWWDKSNSQVRVPTYALPPKEVPSKIGSLEKINHKPGGGNVSFLDEKLRWKKMARIDHIAKGYAPGGGNRKILNEKLNWKTSAKIGSLENANHVPGGGNIAIIDQPFNKNGIRPRIDSGFIYEETYVPINYVVKTTPRTPNLEAIHETLRNHRSIKN</sequence>
<comment type="subcellular location">
    <subcellularLocation>
        <location evidence="1 6">Cytoplasm</location>
        <location evidence="1 6">Cytoskeleton</location>
    </subcellularLocation>
</comment>
<evidence type="ECO:0000256" key="3">
    <source>
        <dbReference type="ARBA" id="ARBA00022553"/>
    </source>
</evidence>
<feature type="region of interest" description="Disordered" evidence="7">
    <location>
        <begin position="1"/>
        <end position="86"/>
    </location>
</feature>
<protein>
    <recommendedName>
        <fullName evidence="6">Microtubule-associated protein</fullName>
    </recommendedName>
</protein>
<keyword evidence="6" id="KW-0493">Microtubule</keyword>
<dbReference type="GO" id="GO:0008017">
    <property type="term" value="F:microtubule binding"/>
    <property type="evidence" value="ECO:0007669"/>
    <property type="project" value="InterPro"/>
</dbReference>
<dbReference type="InterPro" id="IPR001084">
    <property type="entry name" value="MAP_tubulin-bd_rpt"/>
</dbReference>
<evidence type="ECO:0000256" key="6">
    <source>
        <dbReference type="RuleBase" id="RU000686"/>
    </source>
</evidence>